<keyword evidence="1" id="KW-0511">Multifunctional enzyme</keyword>
<name>A0A699JAI7_TANCI</name>
<dbReference type="Gene3D" id="3.10.10.10">
    <property type="entry name" value="HIV Type 1 Reverse Transcriptase, subunit A, domain 1"/>
    <property type="match status" value="1"/>
</dbReference>
<dbReference type="Pfam" id="PF17919">
    <property type="entry name" value="RT_RNaseH_2"/>
    <property type="match status" value="1"/>
</dbReference>
<dbReference type="InterPro" id="IPR050951">
    <property type="entry name" value="Retrovirus_Pol_polyprotein"/>
</dbReference>
<sequence length="581" mass="67172">MVDEMFKRVRAFIRREVAASSAEMAHPSQWDKGNVRLAWSEDLKSLETKERESRKYNVKVINMIRGEGSRKRPFEGERFGLTDELTFPAIPQNQLTDEPIILEGMIEGHQTKKMQNSASRFLKRLVPPSGNNRPSNNHGKGRKEQNEKLCGNVDSWKGCKVFGRRFGAAQKTWDKENTEDVFTISQERPNQHITTGTTLTANCKRLLTKVLQENIDVFSWAGSEIIAVPRFFMEHQLKIYPLVEPVVYKRRPLTPDERHTLKERVFIWLKERTRKKVQLREWVANTIPIKLENRTWKVQVDYSSLNKVYAKDTYPFLEEGEELASLLEYPYKCILFLPHAERIKKLGGDNLKDDGKGLDRSKRVKCGSIPRRNSGEKQKQTVHSSRQEGKFPGHMVTKEGVKADPEKVQTFIWSPTLTSPSQIQSLFLQLTTIGKFIPKLMELKYPINKVRMRMDVAADSGWKNEAEEALQRIKIKLDKLQTLAIPKEGEKLILCMRQRNRVISSILLVEREGIRSLISYMNRPLQGMNICYTHTEKMMQALIHTTRSLRIIFKKHKVAVITDGPVEEILKHSGREGRLAK</sequence>
<accession>A0A699JAI7</accession>
<reference evidence="4" key="1">
    <citation type="journal article" date="2019" name="Sci. Rep.">
        <title>Draft genome of Tanacetum cinerariifolium, the natural source of mosquito coil.</title>
        <authorList>
            <person name="Yamashiro T."/>
            <person name="Shiraishi A."/>
            <person name="Satake H."/>
            <person name="Nakayama K."/>
        </authorList>
    </citation>
    <scope>NUCLEOTIDE SEQUENCE</scope>
</reference>
<gene>
    <name evidence="4" type="ORF">Tci_596442</name>
</gene>
<dbReference type="GO" id="GO:0003824">
    <property type="term" value="F:catalytic activity"/>
    <property type="evidence" value="ECO:0007669"/>
    <property type="project" value="UniProtKB-KW"/>
</dbReference>
<dbReference type="PANTHER" id="PTHR37984:SF5">
    <property type="entry name" value="PROTEIN NYNRIN-LIKE"/>
    <property type="match status" value="1"/>
</dbReference>
<protein>
    <recommendedName>
        <fullName evidence="3">Reverse transcriptase/retrotransposon-derived protein RNase H-like domain-containing protein</fullName>
    </recommendedName>
</protein>
<feature type="compositionally biased region" description="Basic and acidic residues" evidence="2">
    <location>
        <begin position="348"/>
        <end position="361"/>
    </location>
</feature>
<dbReference type="InterPro" id="IPR043502">
    <property type="entry name" value="DNA/RNA_pol_sf"/>
</dbReference>
<proteinExistence type="predicted"/>
<feature type="compositionally biased region" description="Polar residues" evidence="2">
    <location>
        <begin position="129"/>
        <end position="138"/>
    </location>
</feature>
<evidence type="ECO:0000256" key="2">
    <source>
        <dbReference type="SAM" id="MobiDB-lite"/>
    </source>
</evidence>
<dbReference type="AlphaFoldDB" id="A0A699JAI7"/>
<dbReference type="SUPFAM" id="SSF56672">
    <property type="entry name" value="DNA/RNA polymerases"/>
    <property type="match status" value="2"/>
</dbReference>
<evidence type="ECO:0000259" key="3">
    <source>
        <dbReference type="Pfam" id="PF17919"/>
    </source>
</evidence>
<feature type="region of interest" description="Disordered" evidence="2">
    <location>
        <begin position="348"/>
        <end position="394"/>
    </location>
</feature>
<evidence type="ECO:0000256" key="1">
    <source>
        <dbReference type="ARBA" id="ARBA00023268"/>
    </source>
</evidence>
<dbReference type="InterPro" id="IPR041577">
    <property type="entry name" value="RT_RNaseH_2"/>
</dbReference>
<feature type="region of interest" description="Disordered" evidence="2">
    <location>
        <begin position="124"/>
        <end position="147"/>
    </location>
</feature>
<feature type="compositionally biased region" description="Basic and acidic residues" evidence="2">
    <location>
        <begin position="373"/>
        <end position="394"/>
    </location>
</feature>
<feature type="domain" description="Reverse transcriptase/retrotransposon-derived protein RNase H-like" evidence="3">
    <location>
        <begin position="462"/>
        <end position="559"/>
    </location>
</feature>
<dbReference type="EMBL" id="BKCJ010391625">
    <property type="protein sequence ID" value="GFA24470.1"/>
    <property type="molecule type" value="Genomic_DNA"/>
</dbReference>
<organism evidence="4">
    <name type="scientific">Tanacetum cinerariifolium</name>
    <name type="common">Dalmatian daisy</name>
    <name type="synonym">Chrysanthemum cinerariifolium</name>
    <dbReference type="NCBI Taxonomy" id="118510"/>
    <lineage>
        <taxon>Eukaryota</taxon>
        <taxon>Viridiplantae</taxon>
        <taxon>Streptophyta</taxon>
        <taxon>Embryophyta</taxon>
        <taxon>Tracheophyta</taxon>
        <taxon>Spermatophyta</taxon>
        <taxon>Magnoliopsida</taxon>
        <taxon>eudicotyledons</taxon>
        <taxon>Gunneridae</taxon>
        <taxon>Pentapetalae</taxon>
        <taxon>asterids</taxon>
        <taxon>campanulids</taxon>
        <taxon>Asterales</taxon>
        <taxon>Asteraceae</taxon>
        <taxon>Asteroideae</taxon>
        <taxon>Anthemideae</taxon>
        <taxon>Anthemidinae</taxon>
        <taxon>Tanacetum</taxon>
    </lineage>
</organism>
<evidence type="ECO:0000313" key="4">
    <source>
        <dbReference type="EMBL" id="GFA24470.1"/>
    </source>
</evidence>
<comment type="caution">
    <text evidence="4">The sequence shown here is derived from an EMBL/GenBank/DDBJ whole genome shotgun (WGS) entry which is preliminary data.</text>
</comment>
<dbReference type="PANTHER" id="PTHR37984">
    <property type="entry name" value="PROTEIN CBG26694"/>
    <property type="match status" value="1"/>
</dbReference>